<proteinExistence type="predicted"/>
<evidence type="ECO:0000259" key="1">
    <source>
        <dbReference type="Pfam" id="PF00535"/>
    </source>
</evidence>
<dbReference type="PANTHER" id="PTHR43630:SF2">
    <property type="entry name" value="GLYCOSYLTRANSFERASE"/>
    <property type="match status" value="1"/>
</dbReference>
<dbReference type="Gene3D" id="3.90.550.10">
    <property type="entry name" value="Spore Coat Polysaccharide Biosynthesis Protein SpsA, Chain A"/>
    <property type="match status" value="1"/>
</dbReference>
<sequence length="242" mass="28892">MKAIRKSGGNRVTAYMQVRNEADRYLETVLRDLSEYVDDIVIVDDASTDGTVKLCRSFPKVKRLVELTESHFGREAELKVLLWKAACEDQPDWLLAVDADELFEDRMKQEIRSLVDQDRYDWAAFRMYDFWGSTTHYREDDLWQLHKRHTTALVRYLPGYYYFYPSMNHHVPRVPLSYNALPGHLSDIRIKHYGWAGNEEERRCKYLRYREHDPKGQWGNELQYQSILDPHPRLVEWKEDCP</sequence>
<accession>A0A368W309</accession>
<protein>
    <submittedName>
        <fullName evidence="2">Glycosyl transferase family 2</fullName>
    </submittedName>
</protein>
<dbReference type="Pfam" id="PF00535">
    <property type="entry name" value="Glycos_transf_2"/>
    <property type="match status" value="1"/>
</dbReference>
<dbReference type="InterPro" id="IPR029044">
    <property type="entry name" value="Nucleotide-diphossugar_trans"/>
</dbReference>
<dbReference type="PANTHER" id="PTHR43630">
    <property type="entry name" value="POLY-BETA-1,6-N-ACETYL-D-GLUCOSAMINE SYNTHASE"/>
    <property type="match status" value="1"/>
</dbReference>
<dbReference type="Proteomes" id="UP000252415">
    <property type="component" value="Unassembled WGS sequence"/>
</dbReference>
<dbReference type="EMBL" id="QPJD01000004">
    <property type="protein sequence ID" value="RCW49538.1"/>
    <property type="molecule type" value="Genomic_DNA"/>
</dbReference>
<comment type="caution">
    <text evidence="2">The sequence shown here is derived from an EMBL/GenBank/DDBJ whole genome shotgun (WGS) entry which is preliminary data.</text>
</comment>
<dbReference type="RefSeq" id="WP_245975984.1">
    <property type="nucleotide sequence ID" value="NZ_QPJD01000004.1"/>
</dbReference>
<dbReference type="AlphaFoldDB" id="A0A368W309"/>
<name>A0A368W309_9BACL</name>
<dbReference type="GO" id="GO:0016740">
    <property type="term" value="F:transferase activity"/>
    <property type="evidence" value="ECO:0007669"/>
    <property type="project" value="UniProtKB-KW"/>
</dbReference>
<gene>
    <name evidence="2" type="ORF">DFP97_104196</name>
</gene>
<dbReference type="InterPro" id="IPR001173">
    <property type="entry name" value="Glyco_trans_2-like"/>
</dbReference>
<keyword evidence="3" id="KW-1185">Reference proteome</keyword>
<feature type="domain" description="Glycosyltransferase 2-like" evidence="1">
    <location>
        <begin position="18"/>
        <end position="151"/>
    </location>
</feature>
<organism evidence="2 3">
    <name type="scientific">Paenibacillus prosopidis</name>
    <dbReference type="NCBI Taxonomy" id="630520"/>
    <lineage>
        <taxon>Bacteria</taxon>
        <taxon>Bacillati</taxon>
        <taxon>Bacillota</taxon>
        <taxon>Bacilli</taxon>
        <taxon>Bacillales</taxon>
        <taxon>Paenibacillaceae</taxon>
        <taxon>Paenibacillus</taxon>
    </lineage>
</organism>
<reference evidence="2 3" key="1">
    <citation type="submission" date="2018-07" db="EMBL/GenBank/DDBJ databases">
        <title>Genomic Encyclopedia of Type Strains, Phase III (KMG-III): the genomes of soil and plant-associated and newly described type strains.</title>
        <authorList>
            <person name="Whitman W."/>
        </authorList>
    </citation>
    <scope>NUCLEOTIDE SEQUENCE [LARGE SCALE GENOMIC DNA]</scope>
    <source>
        <strain evidence="2 3">CECT 7506</strain>
    </source>
</reference>
<evidence type="ECO:0000313" key="2">
    <source>
        <dbReference type="EMBL" id="RCW49538.1"/>
    </source>
</evidence>
<keyword evidence="2" id="KW-0808">Transferase</keyword>
<dbReference type="SUPFAM" id="SSF53448">
    <property type="entry name" value="Nucleotide-diphospho-sugar transferases"/>
    <property type="match status" value="1"/>
</dbReference>
<evidence type="ECO:0000313" key="3">
    <source>
        <dbReference type="Proteomes" id="UP000252415"/>
    </source>
</evidence>